<evidence type="ECO:0000313" key="2">
    <source>
        <dbReference type="Proteomes" id="UP001157502"/>
    </source>
</evidence>
<accession>A0ACC2FNA6</accession>
<evidence type="ECO:0000313" key="1">
    <source>
        <dbReference type="EMBL" id="KAJ7992874.1"/>
    </source>
</evidence>
<gene>
    <name evidence="1" type="ORF">DPEC_G00266600</name>
</gene>
<reference evidence="1" key="1">
    <citation type="submission" date="2021-05" db="EMBL/GenBank/DDBJ databases">
        <authorList>
            <person name="Pan Q."/>
            <person name="Jouanno E."/>
            <person name="Zahm M."/>
            <person name="Klopp C."/>
            <person name="Cabau C."/>
            <person name="Louis A."/>
            <person name="Berthelot C."/>
            <person name="Parey E."/>
            <person name="Roest Crollius H."/>
            <person name="Montfort J."/>
            <person name="Robinson-Rechavi M."/>
            <person name="Bouchez O."/>
            <person name="Lampietro C."/>
            <person name="Lopez Roques C."/>
            <person name="Donnadieu C."/>
            <person name="Postlethwait J."/>
            <person name="Bobe J."/>
            <person name="Dillon D."/>
            <person name="Chandos A."/>
            <person name="von Hippel F."/>
            <person name="Guiguen Y."/>
        </authorList>
    </citation>
    <scope>NUCLEOTIDE SEQUENCE</scope>
    <source>
        <strain evidence="1">YG-Jan2019</strain>
    </source>
</reference>
<proteinExistence type="predicted"/>
<organism evidence="1 2">
    <name type="scientific">Dallia pectoralis</name>
    <name type="common">Alaska blackfish</name>
    <dbReference type="NCBI Taxonomy" id="75939"/>
    <lineage>
        <taxon>Eukaryota</taxon>
        <taxon>Metazoa</taxon>
        <taxon>Chordata</taxon>
        <taxon>Craniata</taxon>
        <taxon>Vertebrata</taxon>
        <taxon>Euteleostomi</taxon>
        <taxon>Actinopterygii</taxon>
        <taxon>Neopterygii</taxon>
        <taxon>Teleostei</taxon>
        <taxon>Protacanthopterygii</taxon>
        <taxon>Esociformes</taxon>
        <taxon>Umbridae</taxon>
        <taxon>Dallia</taxon>
    </lineage>
</organism>
<keyword evidence="2" id="KW-1185">Reference proteome</keyword>
<name>A0ACC2FNA6_DALPE</name>
<dbReference type="Proteomes" id="UP001157502">
    <property type="component" value="Chromosome 24"/>
</dbReference>
<sequence>MDSVDQSGTNESPWVHTALPSPVPVKVQYEELSILPVETEEVSVITVEKKENEDRLNTDDEDVVKVTLPSLRSDKAYTQTESDNAQDTKNHKGRIEDCSMTSVDPEKTKNTDKKANNVSKSNSKGCGLLYKAGRQTSKPSMTVQLDSRIGQTSNLSDFDRGMIIGARCAGSSISEAADRLGFSRSTVSKVYKECTNSSKKS</sequence>
<protein>
    <submittedName>
        <fullName evidence="1">Uncharacterized protein</fullName>
    </submittedName>
</protein>
<dbReference type="EMBL" id="CM055751">
    <property type="protein sequence ID" value="KAJ7992874.1"/>
    <property type="molecule type" value="Genomic_DNA"/>
</dbReference>
<comment type="caution">
    <text evidence="1">The sequence shown here is derived from an EMBL/GenBank/DDBJ whole genome shotgun (WGS) entry which is preliminary data.</text>
</comment>